<feature type="domain" description="HTH lysR-type" evidence="5">
    <location>
        <begin position="6"/>
        <end position="63"/>
    </location>
</feature>
<dbReference type="InterPro" id="IPR050389">
    <property type="entry name" value="LysR-type_TF"/>
</dbReference>
<reference evidence="6 7" key="1">
    <citation type="submission" date="2017-07" db="EMBL/GenBank/DDBJ databases">
        <title>Acidovorax KNDSW TSA 6 genome sequence and assembly.</title>
        <authorList>
            <person name="Mayilraj S."/>
        </authorList>
    </citation>
    <scope>NUCLEOTIDE SEQUENCE [LARGE SCALE GENOMIC DNA]</scope>
    <source>
        <strain evidence="6 7">KNDSW-TSA6</strain>
    </source>
</reference>
<dbReference type="Proteomes" id="UP000215441">
    <property type="component" value="Unassembled WGS sequence"/>
</dbReference>
<keyword evidence="4" id="KW-0804">Transcription</keyword>
<dbReference type="RefSeq" id="WP_094291578.1">
    <property type="nucleotide sequence ID" value="NZ_NOIG01000013.1"/>
</dbReference>
<evidence type="ECO:0000313" key="7">
    <source>
        <dbReference type="Proteomes" id="UP000215441"/>
    </source>
</evidence>
<keyword evidence="2" id="KW-0805">Transcription regulation</keyword>
<dbReference type="InterPro" id="IPR036388">
    <property type="entry name" value="WH-like_DNA-bd_sf"/>
</dbReference>
<dbReference type="EMBL" id="NOIG01000013">
    <property type="protein sequence ID" value="OYD48086.1"/>
    <property type="molecule type" value="Genomic_DNA"/>
</dbReference>
<accession>A0A235EGC2</accession>
<organism evidence="6 7">
    <name type="scientific">Acidovorax kalamii</name>
    <dbReference type="NCBI Taxonomy" id="2004485"/>
    <lineage>
        <taxon>Bacteria</taxon>
        <taxon>Pseudomonadati</taxon>
        <taxon>Pseudomonadota</taxon>
        <taxon>Betaproteobacteria</taxon>
        <taxon>Burkholderiales</taxon>
        <taxon>Comamonadaceae</taxon>
        <taxon>Acidovorax</taxon>
    </lineage>
</organism>
<dbReference type="OrthoDB" id="5495633at2"/>
<dbReference type="InterPro" id="IPR005119">
    <property type="entry name" value="LysR_subst-bd"/>
</dbReference>
<keyword evidence="7" id="KW-1185">Reference proteome</keyword>
<keyword evidence="3" id="KW-0238">DNA-binding</keyword>
<gene>
    <name evidence="6" type="ORF">CBY09_21305</name>
</gene>
<name>A0A235EGC2_9BURK</name>
<proteinExistence type="inferred from homology"/>
<dbReference type="SUPFAM" id="SSF46785">
    <property type="entry name" value="Winged helix' DNA-binding domain"/>
    <property type="match status" value="1"/>
</dbReference>
<dbReference type="GO" id="GO:0003700">
    <property type="term" value="F:DNA-binding transcription factor activity"/>
    <property type="evidence" value="ECO:0007669"/>
    <property type="project" value="InterPro"/>
</dbReference>
<dbReference type="Pfam" id="PF00126">
    <property type="entry name" value="HTH_1"/>
    <property type="match status" value="1"/>
</dbReference>
<dbReference type="PROSITE" id="PS50931">
    <property type="entry name" value="HTH_LYSR"/>
    <property type="match status" value="1"/>
</dbReference>
<protein>
    <submittedName>
        <fullName evidence="6">Nodulation protein NfeD</fullName>
    </submittedName>
</protein>
<dbReference type="PANTHER" id="PTHR30118:SF6">
    <property type="entry name" value="HTH-TYPE TRANSCRIPTIONAL REGULATOR LEUO"/>
    <property type="match status" value="1"/>
</dbReference>
<evidence type="ECO:0000256" key="4">
    <source>
        <dbReference type="ARBA" id="ARBA00023163"/>
    </source>
</evidence>
<dbReference type="InterPro" id="IPR036390">
    <property type="entry name" value="WH_DNA-bd_sf"/>
</dbReference>
<comment type="similarity">
    <text evidence="1">Belongs to the LysR transcriptional regulatory family.</text>
</comment>
<evidence type="ECO:0000256" key="2">
    <source>
        <dbReference type="ARBA" id="ARBA00023015"/>
    </source>
</evidence>
<comment type="caution">
    <text evidence="6">The sequence shown here is derived from an EMBL/GenBank/DDBJ whole genome shotgun (WGS) entry which is preliminary data.</text>
</comment>
<dbReference type="Pfam" id="PF03466">
    <property type="entry name" value="LysR_substrate"/>
    <property type="match status" value="1"/>
</dbReference>
<dbReference type="AlphaFoldDB" id="A0A235EGC2"/>
<evidence type="ECO:0000256" key="3">
    <source>
        <dbReference type="ARBA" id="ARBA00023125"/>
    </source>
</evidence>
<evidence type="ECO:0000256" key="1">
    <source>
        <dbReference type="ARBA" id="ARBA00009437"/>
    </source>
</evidence>
<evidence type="ECO:0000259" key="5">
    <source>
        <dbReference type="PROSITE" id="PS50931"/>
    </source>
</evidence>
<dbReference type="PANTHER" id="PTHR30118">
    <property type="entry name" value="HTH-TYPE TRANSCRIPTIONAL REGULATOR LEUO-RELATED"/>
    <property type="match status" value="1"/>
</dbReference>
<evidence type="ECO:0000313" key="6">
    <source>
        <dbReference type="EMBL" id="OYD48086.1"/>
    </source>
</evidence>
<sequence>MRFNKLDLNLLVALDALLTERNISRAGERIHLSQPATSNALARLRAYFDDELLVPQGRQMVLTPRAEALLDPVREVLMRIDSTIAEKPRFDPSTDTRSFTLLVSDFTTTVFMQPLIERLFHEAPGVQVHLRAQNARPVEQLEEYGADMLIIPEQYVSAKHPSMTLFEETYMCVTWTGNPHIQGQLSFDDYLAAGHVVADYSGARQIPAFDGWFLERFGVKRRIEVTAPTLASLPSLVIGTARIATVHKRLAQRALQYGLPIQVWEPPLEIPVMRQTLQWHRHRDKDLALQWLRERAVEVAREI</sequence>
<dbReference type="Gene3D" id="3.40.190.10">
    <property type="entry name" value="Periplasmic binding protein-like II"/>
    <property type="match status" value="2"/>
</dbReference>
<dbReference type="GO" id="GO:0003677">
    <property type="term" value="F:DNA binding"/>
    <property type="evidence" value="ECO:0007669"/>
    <property type="project" value="UniProtKB-KW"/>
</dbReference>
<dbReference type="SUPFAM" id="SSF53850">
    <property type="entry name" value="Periplasmic binding protein-like II"/>
    <property type="match status" value="1"/>
</dbReference>
<dbReference type="InterPro" id="IPR000847">
    <property type="entry name" value="LysR_HTH_N"/>
</dbReference>
<dbReference type="Gene3D" id="1.10.10.10">
    <property type="entry name" value="Winged helix-like DNA-binding domain superfamily/Winged helix DNA-binding domain"/>
    <property type="match status" value="1"/>
</dbReference>